<evidence type="ECO:0000259" key="4">
    <source>
        <dbReference type="Pfam" id="PF00535"/>
    </source>
</evidence>
<keyword evidence="2" id="KW-0328">Glycosyltransferase</keyword>
<dbReference type="InterPro" id="IPR029044">
    <property type="entry name" value="Nucleotide-diphossugar_trans"/>
</dbReference>
<dbReference type="Proteomes" id="UP000707356">
    <property type="component" value="Unassembled WGS sequence"/>
</dbReference>
<dbReference type="InterPro" id="IPR001173">
    <property type="entry name" value="Glyco_trans_2-like"/>
</dbReference>
<gene>
    <name evidence="5" type="ORF">KME07_19715</name>
</gene>
<accession>A0A951PEN5</accession>
<dbReference type="PANTHER" id="PTHR43685">
    <property type="entry name" value="GLYCOSYLTRANSFERASE"/>
    <property type="match status" value="1"/>
</dbReference>
<dbReference type="EMBL" id="JAHHHV010000079">
    <property type="protein sequence ID" value="MBW4467660.1"/>
    <property type="molecule type" value="Genomic_DNA"/>
</dbReference>
<proteinExistence type="inferred from homology"/>
<evidence type="ECO:0000256" key="3">
    <source>
        <dbReference type="ARBA" id="ARBA00022679"/>
    </source>
</evidence>
<dbReference type="Gene3D" id="3.90.550.10">
    <property type="entry name" value="Spore Coat Polysaccharide Biosynthesis Protein SpsA, Chain A"/>
    <property type="match status" value="1"/>
</dbReference>
<evidence type="ECO:0000256" key="2">
    <source>
        <dbReference type="ARBA" id="ARBA00022676"/>
    </source>
</evidence>
<dbReference type="GO" id="GO:0016757">
    <property type="term" value="F:glycosyltransferase activity"/>
    <property type="evidence" value="ECO:0007669"/>
    <property type="project" value="UniProtKB-KW"/>
</dbReference>
<organism evidence="5 6">
    <name type="scientific">Pegethrix bostrychoides GSE-TBD4-15B</name>
    <dbReference type="NCBI Taxonomy" id="2839662"/>
    <lineage>
        <taxon>Bacteria</taxon>
        <taxon>Bacillati</taxon>
        <taxon>Cyanobacteriota</taxon>
        <taxon>Cyanophyceae</taxon>
        <taxon>Oculatellales</taxon>
        <taxon>Oculatellaceae</taxon>
        <taxon>Pegethrix</taxon>
    </lineage>
</organism>
<dbReference type="CDD" id="cd00761">
    <property type="entry name" value="Glyco_tranf_GTA_type"/>
    <property type="match status" value="1"/>
</dbReference>
<evidence type="ECO:0000313" key="6">
    <source>
        <dbReference type="Proteomes" id="UP000707356"/>
    </source>
</evidence>
<protein>
    <submittedName>
        <fullName evidence="5">Glycosyltransferase family 2 protein</fullName>
    </submittedName>
</protein>
<reference evidence="5" key="2">
    <citation type="journal article" date="2022" name="Microbiol. Resour. Announc.">
        <title>Metagenome Sequencing to Explore Phylogenomics of Terrestrial Cyanobacteria.</title>
        <authorList>
            <person name="Ward R.D."/>
            <person name="Stajich J.E."/>
            <person name="Johansen J.R."/>
            <person name="Huntemann M."/>
            <person name="Clum A."/>
            <person name="Foster B."/>
            <person name="Foster B."/>
            <person name="Roux S."/>
            <person name="Palaniappan K."/>
            <person name="Varghese N."/>
            <person name="Mukherjee S."/>
            <person name="Reddy T.B.K."/>
            <person name="Daum C."/>
            <person name="Copeland A."/>
            <person name="Chen I.A."/>
            <person name="Ivanova N.N."/>
            <person name="Kyrpides N.C."/>
            <person name="Shapiro N."/>
            <person name="Eloe-Fadrosh E.A."/>
            <person name="Pietrasiak N."/>
        </authorList>
    </citation>
    <scope>NUCLEOTIDE SEQUENCE</scope>
    <source>
        <strain evidence="5">GSE-TBD4-15B</strain>
    </source>
</reference>
<dbReference type="InterPro" id="IPR050834">
    <property type="entry name" value="Glycosyltransf_2"/>
</dbReference>
<evidence type="ECO:0000313" key="5">
    <source>
        <dbReference type="EMBL" id="MBW4467660.1"/>
    </source>
</evidence>
<dbReference type="AlphaFoldDB" id="A0A951PEN5"/>
<reference evidence="5" key="1">
    <citation type="submission" date="2021-05" db="EMBL/GenBank/DDBJ databases">
        <authorList>
            <person name="Pietrasiak N."/>
            <person name="Ward R."/>
            <person name="Stajich J.E."/>
            <person name="Kurbessoian T."/>
        </authorList>
    </citation>
    <scope>NUCLEOTIDE SEQUENCE</scope>
    <source>
        <strain evidence="5">GSE-TBD4-15B</strain>
    </source>
</reference>
<name>A0A951PEN5_9CYAN</name>
<comment type="similarity">
    <text evidence="1">Belongs to the glycosyltransferase 2 family.</text>
</comment>
<comment type="caution">
    <text evidence="5">The sequence shown here is derived from an EMBL/GenBank/DDBJ whole genome shotgun (WGS) entry which is preliminary data.</text>
</comment>
<dbReference type="SUPFAM" id="SSF53448">
    <property type="entry name" value="Nucleotide-diphospho-sugar transferases"/>
    <property type="match status" value="1"/>
</dbReference>
<dbReference type="Pfam" id="PF00535">
    <property type="entry name" value="Glycos_transf_2"/>
    <property type="match status" value="1"/>
</dbReference>
<evidence type="ECO:0000256" key="1">
    <source>
        <dbReference type="ARBA" id="ARBA00006739"/>
    </source>
</evidence>
<feature type="domain" description="Glycosyltransferase 2-like" evidence="4">
    <location>
        <begin position="5"/>
        <end position="165"/>
    </location>
</feature>
<keyword evidence="3" id="KW-0808">Transferase</keyword>
<dbReference type="PANTHER" id="PTHR43685:SF5">
    <property type="entry name" value="GLYCOSYLTRANSFERASE EPSE-RELATED"/>
    <property type="match status" value="1"/>
</dbReference>
<sequence length="312" mass="34934">MPLISVLMPVYNAQPYLAEAIESILNQSLSDFEFLILDDGSTDRSLKILQRYAAQDPRIHLTHRANGGYVSALNALLHQATGELIARMDADDMALPERFALQAAFLQAHPEVVCLGGAQDWIDAAGRVLLYHPEAEQDAEIQQLALSGQTPINHPSAMMRRAALLQVGGYDEALCPAEDLDLWLKLGEIGQLANLRDTVLQYRQHSGSVSERRQLEQTAKRRLACQQAWTRRGLQGEQANFHEAPPWRPVDRPSRHQFMTIYGWWFFNAGQRQAALIYSLKAISALPWATEGWKLLACALIKPMPSQSEVSK</sequence>